<dbReference type="RefSeq" id="WP_068665526.1">
    <property type="nucleotide sequence ID" value="NZ_CP015520.1"/>
</dbReference>
<sequence>MGASVKITARIPPALVAEIDRLVQAGYYSSRSEVIKEALRDFIMRNKFLPKETKDEEYLKAIQKMVEPILAEDWESEADEYWSEVKGVKYEPEM</sequence>
<dbReference type="OrthoDB" id="25654at2157"/>
<dbReference type="PANTHER" id="PTHR36215:SF1">
    <property type="entry name" value="BLL4998 PROTEIN"/>
    <property type="match status" value="1"/>
</dbReference>
<accession>A0A172WGR3</accession>
<evidence type="ECO:0000313" key="3">
    <source>
        <dbReference type="Proteomes" id="UP000076969"/>
    </source>
</evidence>
<dbReference type="STRING" id="1712654.A7C91_05215"/>
<dbReference type="EMBL" id="CP015520">
    <property type="protein sequence ID" value="ANF22634.1"/>
    <property type="molecule type" value="Genomic_DNA"/>
</dbReference>
<dbReference type="AlphaFoldDB" id="A0A172WGR3"/>
<gene>
    <name evidence="2" type="ORF">A7C91_05215</name>
</gene>
<evidence type="ECO:0000259" key="1">
    <source>
        <dbReference type="Pfam" id="PF01402"/>
    </source>
</evidence>
<keyword evidence="3" id="KW-1185">Reference proteome</keyword>
<reference evidence="3" key="1">
    <citation type="journal article" date="2016" name="Syst. Appl. Microbiol.">
        <title>Thermococcus piezophilus sp. nov., a novel hyperthermophilic and piezophilic archaeon with a broad pressure range for growth, isolated from a deepest hydrothermal vent at the Mid-Cayman Rise.</title>
        <authorList>
            <person name="Dalmasso C."/>
            <person name="Oger P."/>
            <person name="Selva G."/>
            <person name="Courtine D."/>
            <person name="L'Haridon S."/>
            <person name="Garlaschelli A."/>
            <person name="Roussel E."/>
            <person name="Miyazaki J."/>
            <person name="Reveillaud J."/>
            <person name="Jebbar M."/>
            <person name="Takai K."/>
            <person name="Maignien L."/>
            <person name="Alain K."/>
        </authorList>
    </citation>
    <scope>NUCLEOTIDE SEQUENCE [LARGE SCALE GENOMIC DNA]</scope>
    <source>
        <strain evidence="3">CDGS</strain>
    </source>
</reference>
<feature type="domain" description="Ribbon-helix-helix protein CopG" evidence="1">
    <location>
        <begin position="6"/>
        <end position="43"/>
    </location>
</feature>
<dbReference type="InterPro" id="IPR013321">
    <property type="entry name" value="Arc_rbn_hlx_hlx"/>
</dbReference>
<dbReference type="GO" id="GO:0006355">
    <property type="term" value="P:regulation of DNA-templated transcription"/>
    <property type="evidence" value="ECO:0007669"/>
    <property type="project" value="InterPro"/>
</dbReference>
<dbReference type="PANTHER" id="PTHR36215">
    <property type="entry name" value="BLL4998 PROTEIN"/>
    <property type="match status" value="1"/>
</dbReference>
<dbReference type="Gene3D" id="1.10.1220.10">
    <property type="entry name" value="Met repressor-like"/>
    <property type="match status" value="1"/>
</dbReference>
<dbReference type="Pfam" id="PF01402">
    <property type="entry name" value="RHH_1"/>
    <property type="match status" value="1"/>
</dbReference>
<proteinExistence type="predicted"/>
<dbReference type="Proteomes" id="UP000076969">
    <property type="component" value="Chromosome"/>
</dbReference>
<name>A0A172WGR3_9EURY</name>
<dbReference type="InterPro" id="IPR002145">
    <property type="entry name" value="CopG"/>
</dbReference>
<dbReference type="CDD" id="cd22231">
    <property type="entry name" value="RHH_NikR_HicB-like"/>
    <property type="match status" value="1"/>
</dbReference>
<evidence type="ECO:0000313" key="2">
    <source>
        <dbReference type="EMBL" id="ANF22634.1"/>
    </source>
</evidence>
<dbReference type="SUPFAM" id="SSF47598">
    <property type="entry name" value="Ribbon-helix-helix"/>
    <property type="match status" value="1"/>
</dbReference>
<dbReference type="KEGG" id="tpie:A7C91_05215"/>
<dbReference type="InterPro" id="IPR010985">
    <property type="entry name" value="Ribbon_hlx_hlx"/>
</dbReference>
<organism evidence="2 3">
    <name type="scientific">Thermococcus piezophilus</name>
    <dbReference type="NCBI Taxonomy" id="1712654"/>
    <lineage>
        <taxon>Archaea</taxon>
        <taxon>Methanobacteriati</taxon>
        <taxon>Methanobacteriota</taxon>
        <taxon>Thermococci</taxon>
        <taxon>Thermococcales</taxon>
        <taxon>Thermococcaceae</taxon>
        <taxon>Thermococcus</taxon>
    </lineage>
</organism>
<dbReference type="GeneID" id="28495571"/>
<protein>
    <submittedName>
        <fullName evidence="2">CopG family transcriptional regulator</fullName>
    </submittedName>
</protein>